<organism evidence="2 3">
    <name type="scientific">PS1 clade bacterium</name>
    <dbReference type="NCBI Taxonomy" id="2175152"/>
    <lineage>
        <taxon>Bacteria</taxon>
        <taxon>Pseudomonadati</taxon>
        <taxon>Pseudomonadota</taxon>
        <taxon>Alphaproteobacteria</taxon>
        <taxon>PS1 clade</taxon>
    </lineage>
</organism>
<accession>A0A368DVZ3</accession>
<sequence length="163" mass="19688">MKNNKNQDMRPPRIMHVIFSKKYLNQEQMSVALINRQINNYAVAVCIRSDCDAYYSRSLLNYLDPQVEIFRIPAYLRFIYLLHALMVWRPTQLHWHNLKPQRILGMMFWRITQISTQYTPPNRSQRRVKQVKRKEKKSEPAFNSPINKSRKFEEMNDMSGRRP</sequence>
<dbReference type="Proteomes" id="UP000252132">
    <property type="component" value="Unassembled WGS sequence"/>
</dbReference>
<proteinExistence type="predicted"/>
<name>A0A368DVZ3_9PROT</name>
<evidence type="ECO:0000256" key="1">
    <source>
        <dbReference type="SAM" id="MobiDB-lite"/>
    </source>
</evidence>
<reference evidence="2 3" key="1">
    <citation type="journal article" date="2018" name="Microbiome">
        <title>Fine metagenomic profile of the Mediterranean stratified and mixed water columns revealed by assembly and recruitment.</title>
        <authorList>
            <person name="Haro-Moreno J.M."/>
            <person name="Lopez-Perez M."/>
            <person name="De La Torre J.R."/>
            <person name="Picazo A."/>
            <person name="Camacho A."/>
            <person name="Rodriguez-Valera F."/>
        </authorList>
    </citation>
    <scope>NUCLEOTIDE SEQUENCE [LARGE SCALE GENOMIC DNA]</scope>
    <source>
        <strain evidence="2">MED-G55</strain>
    </source>
</reference>
<dbReference type="AlphaFoldDB" id="A0A368DVZ3"/>
<feature type="region of interest" description="Disordered" evidence="1">
    <location>
        <begin position="120"/>
        <end position="163"/>
    </location>
</feature>
<evidence type="ECO:0000313" key="3">
    <source>
        <dbReference type="Proteomes" id="UP000252132"/>
    </source>
</evidence>
<evidence type="ECO:0000313" key="2">
    <source>
        <dbReference type="EMBL" id="RCL75371.1"/>
    </source>
</evidence>
<protein>
    <submittedName>
        <fullName evidence="2">Uncharacterized protein</fullName>
    </submittedName>
</protein>
<feature type="compositionally biased region" description="Basic residues" evidence="1">
    <location>
        <begin position="124"/>
        <end position="135"/>
    </location>
</feature>
<gene>
    <name evidence="2" type="ORF">DBW69_06350</name>
</gene>
<comment type="caution">
    <text evidence="2">The sequence shown here is derived from an EMBL/GenBank/DDBJ whole genome shotgun (WGS) entry which is preliminary data.</text>
</comment>
<dbReference type="EMBL" id="QOQF01000034">
    <property type="protein sequence ID" value="RCL75371.1"/>
    <property type="molecule type" value="Genomic_DNA"/>
</dbReference>